<dbReference type="Proteomes" id="UP000007110">
    <property type="component" value="Unassembled WGS sequence"/>
</dbReference>
<evidence type="ECO:0000313" key="3">
    <source>
        <dbReference type="Proteomes" id="UP000007110"/>
    </source>
</evidence>
<evidence type="ECO:0000313" key="2">
    <source>
        <dbReference type="EnsemblMetazoa" id="XP_030830345"/>
    </source>
</evidence>
<reference evidence="2" key="2">
    <citation type="submission" date="2021-01" db="UniProtKB">
        <authorList>
            <consortium name="EnsemblMetazoa"/>
        </authorList>
    </citation>
    <scope>IDENTIFICATION</scope>
</reference>
<dbReference type="EnsemblMetazoa" id="XM_030974485">
    <property type="protein sequence ID" value="XP_030830345"/>
    <property type="gene ID" value="LOC105443028"/>
</dbReference>
<proteinExistence type="predicted"/>
<accession>A0A7M7N301</accession>
<dbReference type="AlphaFoldDB" id="A0A7M7N301"/>
<reference evidence="3" key="1">
    <citation type="submission" date="2015-02" db="EMBL/GenBank/DDBJ databases">
        <title>Genome sequencing for Strongylocentrotus purpuratus.</title>
        <authorList>
            <person name="Murali S."/>
            <person name="Liu Y."/>
            <person name="Vee V."/>
            <person name="English A."/>
            <person name="Wang M."/>
            <person name="Skinner E."/>
            <person name="Han Y."/>
            <person name="Muzny D.M."/>
            <person name="Worley K.C."/>
            <person name="Gibbs R.A."/>
        </authorList>
    </citation>
    <scope>NUCLEOTIDE SEQUENCE</scope>
</reference>
<evidence type="ECO:0000256" key="1">
    <source>
        <dbReference type="SAM" id="MobiDB-lite"/>
    </source>
</evidence>
<protein>
    <submittedName>
        <fullName evidence="2">Uncharacterized protein</fullName>
    </submittedName>
</protein>
<dbReference type="OrthoDB" id="10053555at2759"/>
<feature type="region of interest" description="Disordered" evidence="1">
    <location>
        <begin position="65"/>
        <end position="104"/>
    </location>
</feature>
<dbReference type="RefSeq" id="XP_030830345.1">
    <property type="nucleotide sequence ID" value="XM_030974485.1"/>
</dbReference>
<dbReference type="GeneID" id="105443028"/>
<keyword evidence="3" id="KW-1185">Reference proteome</keyword>
<feature type="compositionally biased region" description="Basic and acidic residues" evidence="1">
    <location>
        <begin position="76"/>
        <end position="94"/>
    </location>
</feature>
<dbReference type="InParanoid" id="A0A7M7N301"/>
<organism evidence="2 3">
    <name type="scientific">Strongylocentrotus purpuratus</name>
    <name type="common">Purple sea urchin</name>
    <dbReference type="NCBI Taxonomy" id="7668"/>
    <lineage>
        <taxon>Eukaryota</taxon>
        <taxon>Metazoa</taxon>
        <taxon>Echinodermata</taxon>
        <taxon>Eleutherozoa</taxon>
        <taxon>Echinozoa</taxon>
        <taxon>Echinoidea</taxon>
        <taxon>Euechinoidea</taxon>
        <taxon>Echinacea</taxon>
        <taxon>Camarodonta</taxon>
        <taxon>Echinidea</taxon>
        <taxon>Strongylocentrotidae</taxon>
        <taxon>Strongylocentrotus</taxon>
    </lineage>
</organism>
<dbReference type="KEGG" id="spu:105443028"/>
<name>A0A7M7N301_STRPU</name>
<dbReference type="OMA" id="QEMTITD"/>
<sequence>MRVGHYQYLKGSYWYPRTDEKTALAKEIVQTWPATKDATPGLQGHEHFYSEGNGSSFIQSRLKNIRSSQKVRKRGHDGSKRPSLPDDHEEHLQDGEEDEPELDGVVNQQTLEKVEWMKYTAPRQQTKAQLTEVFVDTHKYRQALITQQEMTITDIVNQFPRYRDMPQLVGTDVEAAVQGKESIYRQPFLLSLGEEMKPSQYFLVVDKIPIPAATTTVESFDMVFKSHFAFKVEYASPLMPFYTFMAAFVYAVLPPSQVAASIRSLAANIRNMGEI</sequence>